<keyword evidence="4" id="KW-0808">Transferase</keyword>
<dbReference type="InterPro" id="IPR036890">
    <property type="entry name" value="HATPase_C_sf"/>
</dbReference>
<sequence length="644" mass="69936">MATSTSTDTRDDLSVDGPALEDAGAIASRARLRLLQSLASRGSAEIAAFVIPPTILFLFSRTSTAAVWPLVLWCAAMMVFSCTLLWLRGRLKREWAALGSAVADDASLDRWQRTFALSAAAGGLLWSAALLCTHAGANYEFRLFVYLVLCGVIASATTYLAPLPRVFWPFAAAIYLPMLLAAPWYFEKNGIYMIMLLLLYGFTVVRHAMASRRFVQQQLEQERERHALAVQIHQAKVLAEEALAEKNWFLSAASHDLRQPLQALGFMLESARQRNHDSEVAHALSEVQACTRDLDMMFNDLLDLSRLDSGTFALRVQPVPLHAVLLDAERMFAPVARQQGLALRIRLPRRLNAVVHADLSLVRQMVFNLVHNALRYTRDGSVLLACRRRGGSWCIQVWDTGVGISAEEAGQVFSAHYQVARSPANEGDQALPGVTGSARGRGLGLAVVARSAQWLGVAHGVHSRLGRGSCFWLQWPAGAAIAEHDFQPSVIPLQDVEPAGLLHGRVLLLDRNDVQRRQWAMLLQDWGLTVGVATSVQQALALCEEGGAPPDFVLSSDAHGVDGPHGTRGTQPDDAGEGTDAPDALAALERLLASREGLRGAVLSASPAMIQRAEDEGHLAFALPLAPHMLHAVLRRVLGGGTSG</sequence>
<dbReference type="Proteomes" id="UP000515811">
    <property type="component" value="Chromosome"/>
</dbReference>
<evidence type="ECO:0000256" key="7">
    <source>
        <dbReference type="SAM" id="Phobius"/>
    </source>
</evidence>
<dbReference type="SMART" id="SM00388">
    <property type="entry name" value="HisKA"/>
    <property type="match status" value="1"/>
</dbReference>
<feature type="transmembrane region" description="Helical" evidence="7">
    <location>
        <begin position="166"/>
        <end position="185"/>
    </location>
</feature>
<dbReference type="PROSITE" id="PS50109">
    <property type="entry name" value="HIS_KIN"/>
    <property type="match status" value="1"/>
</dbReference>
<dbReference type="EMBL" id="CP060714">
    <property type="protein sequence ID" value="QNN56763.1"/>
    <property type="molecule type" value="Genomic_DNA"/>
</dbReference>
<comment type="catalytic activity">
    <reaction evidence="1">
        <text>ATP + protein L-histidine = ADP + protein N-phospho-L-histidine.</text>
        <dbReference type="EC" id="2.7.13.3"/>
    </reaction>
</comment>
<dbReference type="Gene3D" id="3.30.565.10">
    <property type="entry name" value="Histidine kinase-like ATPase, C-terminal domain"/>
    <property type="match status" value="1"/>
</dbReference>
<keyword evidence="5 9" id="KW-0418">Kinase</keyword>
<dbReference type="GO" id="GO:0005886">
    <property type="term" value="C:plasma membrane"/>
    <property type="evidence" value="ECO:0007669"/>
    <property type="project" value="TreeGrafter"/>
</dbReference>
<evidence type="ECO:0000256" key="4">
    <source>
        <dbReference type="ARBA" id="ARBA00022679"/>
    </source>
</evidence>
<keyword evidence="7" id="KW-0812">Transmembrane</keyword>
<protein>
    <recommendedName>
        <fullName evidence="2">histidine kinase</fullName>
        <ecNumber evidence="2">2.7.13.3</ecNumber>
    </recommendedName>
</protein>
<organism evidence="9 10">
    <name type="scientific">Diaphorobacter ruginosibacter</name>
    <dbReference type="NCBI Taxonomy" id="1715720"/>
    <lineage>
        <taxon>Bacteria</taxon>
        <taxon>Pseudomonadati</taxon>
        <taxon>Pseudomonadota</taxon>
        <taxon>Betaproteobacteria</taxon>
        <taxon>Burkholderiales</taxon>
        <taxon>Comamonadaceae</taxon>
        <taxon>Diaphorobacter</taxon>
    </lineage>
</organism>
<accession>A0A7G9RMD8</accession>
<dbReference type="InterPro" id="IPR005467">
    <property type="entry name" value="His_kinase_dom"/>
</dbReference>
<keyword evidence="7" id="KW-0472">Membrane</keyword>
<proteinExistence type="predicted"/>
<dbReference type="Gene3D" id="3.40.50.2300">
    <property type="match status" value="1"/>
</dbReference>
<dbReference type="PRINTS" id="PR00344">
    <property type="entry name" value="BCTRLSENSOR"/>
</dbReference>
<gene>
    <name evidence="9" type="ORF">H9K76_19990</name>
</gene>
<dbReference type="SUPFAM" id="SSF52172">
    <property type="entry name" value="CheY-like"/>
    <property type="match status" value="1"/>
</dbReference>
<keyword evidence="10" id="KW-1185">Reference proteome</keyword>
<feature type="transmembrane region" description="Helical" evidence="7">
    <location>
        <begin position="143"/>
        <end position="161"/>
    </location>
</feature>
<feature type="domain" description="Histidine kinase" evidence="8">
    <location>
        <begin position="252"/>
        <end position="479"/>
    </location>
</feature>
<feature type="region of interest" description="Disordered" evidence="6">
    <location>
        <begin position="553"/>
        <end position="581"/>
    </location>
</feature>
<evidence type="ECO:0000259" key="8">
    <source>
        <dbReference type="PROSITE" id="PS50109"/>
    </source>
</evidence>
<feature type="transmembrane region" description="Helical" evidence="7">
    <location>
        <begin position="65"/>
        <end position="87"/>
    </location>
</feature>
<dbReference type="InterPro" id="IPR011006">
    <property type="entry name" value="CheY-like_superfamily"/>
</dbReference>
<evidence type="ECO:0000313" key="9">
    <source>
        <dbReference type="EMBL" id="QNN56763.1"/>
    </source>
</evidence>
<evidence type="ECO:0000256" key="5">
    <source>
        <dbReference type="ARBA" id="ARBA00022777"/>
    </source>
</evidence>
<dbReference type="InterPro" id="IPR036097">
    <property type="entry name" value="HisK_dim/P_sf"/>
</dbReference>
<dbReference type="InterPro" id="IPR004358">
    <property type="entry name" value="Sig_transdc_His_kin-like_C"/>
</dbReference>
<dbReference type="CDD" id="cd00082">
    <property type="entry name" value="HisKA"/>
    <property type="match status" value="1"/>
</dbReference>
<reference evidence="9 10" key="1">
    <citation type="submission" date="2020-08" db="EMBL/GenBank/DDBJ databases">
        <title>Genome sequence of Diaphorobacter ruginosibacter DSM 27467T.</title>
        <authorList>
            <person name="Hyun D.-W."/>
            <person name="Bae J.-W."/>
        </authorList>
    </citation>
    <scope>NUCLEOTIDE SEQUENCE [LARGE SCALE GENOMIC DNA]</scope>
    <source>
        <strain evidence="9 10">DSM 27467</strain>
    </source>
</reference>
<dbReference type="SMART" id="SM00387">
    <property type="entry name" value="HATPase_c"/>
    <property type="match status" value="1"/>
</dbReference>
<feature type="transmembrane region" description="Helical" evidence="7">
    <location>
        <begin position="38"/>
        <end position="59"/>
    </location>
</feature>
<evidence type="ECO:0000256" key="1">
    <source>
        <dbReference type="ARBA" id="ARBA00000085"/>
    </source>
</evidence>
<feature type="transmembrane region" description="Helical" evidence="7">
    <location>
        <begin position="191"/>
        <end position="209"/>
    </location>
</feature>
<dbReference type="SUPFAM" id="SSF55874">
    <property type="entry name" value="ATPase domain of HSP90 chaperone/DNA topoisomerase II/histidine kinase"/>
    <property type="match status" value="1"/>
</dbReference>
<dbReference type="EC" id="2.7.13.3" evidence="2"/>
<dbReference type="PANTHER" id="PTHR43047">
    <property type="entry name" value="TWO-COMPONENT HISTIDINE PROTEIN KINASE"/>
    <property type="match status" value="1"/>
</dbReference>
<dbReference type="SUPFAM" id="SSF47384">
    <property type="entry name" value="Homodimeric domain of signal transducing histidine kinase"/>
    <property type="match status" value="1"/>
</dbReference>
<dbReference type="InterPro" id="IPR003661">
    <property type="entry name" value="HisK_dim/P_dom"/>
</dbReference>
<dbReference type="InterPro" id="IPR003594">
    <property type="entry name" value="HATPase_dom"/>
</dbReference>
<name>A0A7G9RMD8_9BURK</name>
<evidence type="ECO:0000256" key="3">
    <source>
        <dbReference type="ARBA" id="ARBA00022553"/>
    </source>
</evidence>
<dbReference type="RefSeq" id="WP_187597029.1">
    <property type="nucleotide sequence ID" value="NZ_CP060714.1"/>
</dbReference>
<dbReference type="GO" id="GO:0009927">
    <property type="term" value="F:histidine phosphotransfer kinase activity"/>
    <property type="evidence" value="ECO:0007669"/>
    <property type="project" value="TreeGrafter"/>
</dbReference>
<dbReference type="KEGG" id="drg:H9K76_19990"/>
<dbReference type="GO" id="GO:0000155">
    <property type="term" value="F:phosphorelay sensor kinase activity"/>
    <property type="evidence" value="ECO:0007669"/>
    <property type="project" value="InterPro"/>
</dbReference>
<evidence type="ECO:0000256" key="2">
    <source>
        <dbReference type="ARBA" id="ARBA00012438"/>
    </source>
</evidence>
<dbReference type="Gene3D" id="1.10.287.130">
    <property type="match status" value="1"/>
</dbReference>
<evidence type="ECO:0000313" key="10">
    <source>
        <dbReference type="Proteomes" id="UP000515811"/>
    </source>
</evidence>
<dbReference type="AlphaFoldDB" id="A0A7G9RMD8"/>
<keyword evidence="7" id="KW-1133">Transmembrane helix</keyword>
<evidence type="ECO:0000256" key="6">
    <source>
        <dbReference type="SAM" id="MobiDB-lite"/>
    </source>
</evidence>
<dbReference type="Pfam" id="PF00512">
    <property type="entry name" value="HisKA"/>
    <property type="match status" value="1"/>
</dbReference>
<keyword evidence="3" id="KW-0597">Phosphoprotein</keyword>
<dbReference type="Pfam" id="PF02518">
    <property type="entry name" value="HATPase_c"/>
    <property type="match status" value="1"/>
</dbReference>
<dbReference type="PANTHER" id="PTHR43047:SF9">
    <property type="entry name" value="HISTIDINE KINASE"/>
    <property type="match status" value="1"/>
</dbReference>